<accession>A0ABY3N0U4</accession>
<dbReference type="EMBL" id="PJAI02000002">
    <property type="protein sequence ID" value="TYK66867.1"/>
    <property type="molecule type" value="Genomic_DNA"/>
</dbReference>
<sequence length="99" mass="11285">MLIELTTPIFKCQEDENIFYLRLNEFPHLQKVTNTQKLSGKGGILLYFTLNEVSSEVSSEVKVELTRDQQKQNVKSKLAVLAAVQEVANIWVTSFKVLI</sequence>
<organism evidence="1 2">
    <name type="scientific">Colwellia echini</name>
    <dbReference type="NCBI Taxonomy" id="1982103"/>
    <lineage>
        <taxon>Bacteria</taxon>
        <taxon>Pseudomonadati</taxon>
        <taxon>Pseudomonadota</taxon>
        <taxon>Gammaproteobacteria</taxon>
        <taxon>Alteromonadales</taxon>
        <taxon>Colwelliaceae</taxon>
        <taxon>Colwellia</taxon>
    </lineage>
</organism>
<evidence type="ECO:0000313" key="1">
    <source>
        <dbReference type="EMBL" id="TYK66867.1"/>
    </source>
</evidence>
<gene>
    <name evidence="1" type="ORF">CWS31_003535</name>
</gene>
<keyword evidence="2" id="KW-1185">Reference proteome</keyword>
<dbReference type="RefSeq" id="WP_101344473.1">
    <property type="nucleotide sequence ID" value="NZ_PJAI02000002.1"/>
</dbReference>
<proteinExistence type="predicted"/>
<dbReference type="Proteomes" id="UP000815846">
    <property type="component" value="Unassembled WGS sequence"/>
</dbReference>
<evidence type="ECO:0000313" key="2">
    <source>
        <dbReference type="Proteomes" id="UP000815846"/>
    </source>
</evidence>
<comment type="caution">
    <text evidence="1">The sequence shown here is derived from an EMBL/GenBank/DDBJ whole genome shotgun (WGS) entry which is preliminary data.</text>
</comment>
<protein>
    <submittedName>
        <fullName evidence="1">Uncharacterized protein</fullName>
    </submittedName>
</protein>
<reference evidence="1 2" key="1">
    <citation type="submission" date="2019-08" db="EMBL/GenBank/DDBJ databases">
        <title>Microbe sample from Colwellia echini.</title>
        <authorList>
            <person name="Christiansen L."/>
            <person name="Pathiraja D."/>
            <person name="Schultz-Johansen M."/>
            <person name="Choi I.-G."/>
            <person name="Stougaard P."/>
        </authorList>
    </citation>
    <scope>NUCLEOTIDE SEQUENCE [LARGE SCALE GENOMIC DNA]</scope>
    <source>
        <strain evidence="1 2">A3</strain>
    </source>
</reference>
<name>A0ABY3N0U4_9GAMM</name>